<organism evidence="2 3">
    <name type="scientific">Geodermatophilus sabuli</name>
    <dbReference type="NCBI Taxonomy" id="1564158"/>
    <lineage>
        <taxon>Bacteria</taxon>
        <taxon>Bacillati</taxon>
        <taxon>Actinomycetota</taxon>
        <taxon>Actinomycetes</taxon>
        <taxon>Geodermatophilales</taxon>
        <taxon>Geodermatophilaceae</taxon>
        <taxon>Geodermatophilus</taxon>
    </lineage>
</organism>
<dbReference type="InterPro" id="IPR002155">
    <property type="entry name" value="Thiolase"/>
</dbReference>
<dbReference type="EMBL" id="JAAGWF010000019">
    <property type="protein sequence ID" value="NEK59587.1"/>
    <property type="molecule type" value="Genomic_DNA"/>
</dbReference>
<dbReference type="Gene3D" id="3.40.47.10">
    <property type="match status" value="1"/>
</dbReference>
<dbReference type="RefSeq" id="WP_163482956.1">
    <property type="nucleotide sequence ID" value="NZ_JAAGWF010000019.1"/>
</dbReference>
<accession>A0A7K3W6X4</accession>
<dbReference type="InterPro" id="IPR055140">
    <property type="entry name" value="Thiolase_C_2"/>
</dbReference>
<dbReference type="PANTHER" id="PTHR42870:SF1">
    <property type="entry name" value="NON-SPECIFIC LIPID-TRANSFER PROTEIN-LIKE 2"/>
    <property type="match status" value="1"/>
</dbReference>
<evidence type="ECO:0000313" key="3">
    <source>
        <dbReference type="Proteomes" id="UP000470246"/>
    </source>
</evidence>
<gene>
    <name evidence="2" type="ORF">GCU56_17150</name>
</gene>
<dbReference type="SUPFAM" id="SSF53901">
    <property type="entry name" value="Thiolase-like"/>
    <property type="match status" value="2"/>
</dbReference>
<dbReference type="AlphaFoldDB" id="A0A7K3W6X4"/>
<dbReference type="Pfam" id="PF22691">
    <property type="entry name" value="Thiolase_C_1"/>
    <property type="match status" value="1"/>
</dbReference>
<feature type="domain" description="Thiolase C-terminal" evidence="1">
    <location>
        <begin position="257"/>
        <end position="382"/>
    </location>
</feature>
<dbReference type="PIRSF" id="PIRSF000429">
    <property type="entry name" value="Ac-CoA_Ac_transf"/>
    <property type="match status" value="1"/>
</dbReference>
<dbReference type="PANTHER" id="PTHR42870">
    <property type="entry name" value="ACETYL-COA C-ACETYLTRANSFERASE"/>
    <property type="match status" value="1"/>
</dbReference>
<protein>
    <submittedName>
        <fullName evidence="2">Thiolase family protein</fullName>
    </submittedName>
</protein>
<dbReference type="CDD" id="cd00829">
    <property type="entry name" value="SCP-x_thiolase"/>
    <property type="match status" value="1"/>
</dbReference>
<comment type="caution">
    <text evidence="2">The sequence shown here is derived from an EMBL/GenBank/DDBJ whole genome shotgun (WGS) entry which is preliminary data.</text>
</comment>
<dbReference type="Proteomes" id="UP000470246">
    <property type="component" value="Unassembled WGS sequence"/>
</dbReference>
<name>A0A7K3W6X4_9ACTN</name>
<sequence>MSLKDRAAVVGVGVTEQGRTPGASNLTLAVDAFVRALDDAGLHKDQIDGLLTEPGTTEFGWALDYLRLGEALGINPSFTHTVMQGGSTAASLVQTAAMAVATGQATYVACVFGDTPRTSRGPRTTDAAHGNAEDSWGVWGALGAITWSAMSASRHMALYGTTSEQLGEVAVSARLHASLNPEAVMREPITLDDHRESRAIVDPLRLLDCCLVTDGGACVIVTSSERARDLRSTPVSIAGMGQAYTTEKLGHPDWWYGPHQRTAVTRAYEMAGIEPGDVRVAQLYDNFTISTILWLEHAGFCGVGEGGPFVEGGRIRLGGRLPVNTHGGHLSAAHPEGWLTVIEGVRQVRGEGGDRQVADADICLVTGRGMLLNCASALVLTR</sequence>
<dbReference type="GO" id="GO:0016747">
    <property type="term" value="F:acyltransferase activity, transferring groups other than amino-acyl groups"/>
    <property type="evidence" value="ECO:0007669"/>
    <property type="project" value="InterPro"/>
</dbReference>
<keyword evidence="3" id="KW-1185">Reference proteome</keyword>
<evidence type="ECO:0000259" key="1">
    <source>
        <dbReference type="Pfam" id="PF22691"/>
    </source>
</evidence>
<reference evidence="2 3" key="1">
    <citation type="submission" date="2020-02" db="EMBL/GenBank/DDBJ databases">
        <title>Geodermatophilus sabuli CPCC 205279 I12A-02694.</title>
        <authorList>
            <person name="Jiang Z."/>
        </authorList>
    </citation>
    <scope>NUCLEOTIDE SEQUENCE [LARGE SCALE GENOMIC DNA]</scope>
    <source>
        <strain evidence="2 3">I12A-02694</strain>
    </source>
</reference>
<proteinExistence type="predicted"/>
<evidence type="ECO:0000313" key="2">
    <source>
        <dbReference type="EMBL" id="NEK59587.1"/>
    </source>
</evidence>
<dbReference type="InterPro" id="IPR016039">
    <property type="entry name" value="Thiolase-like"/>
</dbReference>